<protein>
    <submittedName>
        <fullName evidence="3">Ankyrin repeat and EF-hand domain-containing protein 1</fullName>
    </submittedName>
</protein>
<dbReference type="InterPro" id="IPR002110">
    <property type="entry name" value="Ankyrin_rpt"/>
</dbReference>
<dbReference type="Pfam" id="PF12796">
    <property type="entry name" value="Ank_2"/>
    <property type="match status" value="3"/>
</dbReference>
<dbReference type="PANTHER" id="PTHR24127:SF1">
    <property type="entry name" value="ANKYRIN REPEAT AND EF-HAND DOMAIN-CONTAINING PROTEIN 1"/>
    <property type="match status" value="1"/>
</dbReference>
<feature type="repeat" description="ANK" evidence="1">
    <location>
        <begin position="73"/>
        <end position="105"/>
    </location>
</feature>
<dbReference type="PROSITE" id="PS50088">
    <property type="entry name" value="ANK_REPEAT"/>
    <property type="match status" value="7"/>
</dbReference>
<evidence type="ECO:0000313" key="3">
    <source>
        <dbReference type="EMBL" id="KAI5610818.1"/>
    </source>
</evidence>
<feature type="repeat" description="ANK" evidence="1">
    <location>
        <begin position="552"/>
        <end position="584"/>
    </location>
</feature>
<accession>A0AAD5A6P4</accession>
<dbReference type="AlphaFoldDB" id="A0AAD5A6P4"/>
<dbReference type="Gene3D" id="1.25.40.20">
    <property type="entry name" value="Ankyrin repeat-containing domain"/>
    <property type="match status" value="3"/>
</dbReference>
<feature type="repeat" description="ANK" evidence="1">
    <location>
        <begin position="210"/>
        <end position="242"/>
    </location>
</feature>
<feature type="compositionally biased region" description="Basic and acidic residues" evidence="2">
    <location>
        <begin position="660"/>
        <end position="671"/>
    </location>
</feature>
<dbReference type="InterPro" id="IPR036770">
    <property type="entry name" value="Ankyrin_rpt-contain_sf"/>
</dbReference>
<gene>
    <name evidence="3" type="ORF">C0J50_1557</name>
</gene>
<sequence length="800" mass="89584">MSRKLMPHMDKSTRLLLSAKTMFPRDSTMAQCELEAKQVYKLLQEVHWQNKEKVVHLLCHGVPGLINLTEPKDGISALHVAALNNYLEMAHLLLSLKAHPDIQNKKGQSSIMMAAELGHVEMVELLASNEASMTLVDNEGKGILFYCISPTKMHEQIQEMIMKGKVNVNNISFTGRSAFMFACEHAEDCENLCLQLLEKGANPNSTDPVTGCTALMAAARSGSVPVMRAILQRGGNPNAVDKQQLSAAHVAAAKGFIEALMLLSAYSADFNWTSSLGDTPLHKAAAAGQDQCCRFLFQRGCNVMRKNYLNLLPSQVAKLNQCKAAMKELSEAEKALKSVNFIPFINQARLHDWSFENEAVLRLAFKSVERADSVMLAETFVSVLKDHHAPIDDDSLQTVVDAVALKVWREINVDNFFLGHGFLPNQFQLSSFNYSSIRGTKGTAKVTEKVAEKVTDMILSKKLDPHTYPAMHEYILDPSSFFEPKDIYINVSDCVKMNDFASLHLAFSQNIPVDVRDCCYKTPLMVACICGNQQMVCFLISHGANVNCYDQLKWTSLHHACFGGYTNIVKRLLDHGAVVNAMTTNNVTPLMRAIESCNPSCVDLLIKSGANVMAKNKRGQDCMMLAQRYGNPQIQSLIKNALEEVQKAKPKAKAARPAKKKDTTKSKRMPEECKQAKNVNVALNPDARNYCITTPSQTVWGERVVATAKLKQRMSERKVRFAEDMMKISNNNDNGRVLSKSRLSPTFQDEDPARRLPFLTPVKRSSINRKRWLIHFEKNLSQLEKGFVRHFQTSEYEQYH</sequence>
<feature type="repeat" description="ANK" evidence="1">
    <location>
        <begin position="585"/>
        <end position="617"/>
    </location>
</feature>
<dbReference type="EMBL" id="MU570271">
    <property type="protein sequence ID" value="KAI5610818.1"/>
    <property type="molecule type" value="Genomic_DNA"/>
</dbReference>
<dbReference type="SMART" id="SM00248">
    <property type="entry name" value="ANK"/>
    <property type="match status" value="9"/>
</dbReference>
<dbReference type="InterPro" id="IPR052801">
    <property type="entry name" value="Ankyrin-EF-hand"/>
</dbReference>
<comment type="caution">
    <text evidence="3">The sequence shown here is derived from an EMBL/GenBank/DDBJ whole genome shotgun (WGS) entry which is preliminary data.</text>
</comment>
<dbReference type="Pfam" id="PF00023">
    <property type="entry name" value="Ank"/>
    <property type="match status" value="1"/>
</dbReference>
<feature type="region of interest" description="Disordered" evidence="2">
    <location>
        <begin position="648"/>
        <end position="671"/>
    </location>
</feature>
<proteinExistence type="predicted"/>
<dbReference type="Proteomes" id="UP001205998">
    <property type="component" value="Unassembled WGS sequence"/>
</dbReference>
<keyword evidence="1" id="KW-0040">ANK repeat</keyword>
<feature type="repeat" description="ANK" evidence="1">
    <location>
        <begin position="276"/>
        <end position="308"/>
    </location>
</feature>
<dbReference type="SUPFAM" id="SSF48403">
    <property type="entry name" value="Ankyrin repeat"/>
    <property type="match status" value="2"/>
</dbReference>
<reference evidence="3" key="1">
    <citation type="submission" date="2018-07" db="EMBL/GenBank/DDBJ databases">
        <title>Comparative genomics of catfishes provides insights into carnivory and benthic adaptation.</title>
        <authorList>
            <person name="Zhang Y."/>
            <person name="Wang D."/>
            <person name="Peng Z."/>
            <person name="Zheng S."/>
            <person name="Shao F."/>
            <person name="Tao W."/>
        </authorList>
    </citation>
    <scope>NUCLEOTIDE SEQUENCE</scope>
    <source>
        <strain evidence="3">Chongqing</strain>
    </source>
</reference>
<evidence type="ECO:0000313" key="4">
    <source>
        <dbReference type="Proteomes" id="UP001205998"/>
    </source>
</evidence>
<organism evidence="3 4">
    <name type="scientific">Silurus asotus</name>
    <name type="common">Amur catfish</name>
    <name type="synonym">Parasilurus asotus</name>
    <dbReference type="NCBI Taxonomy" id="30991"/>
    <lineage>
        <taxon>Eukaryota</taxon>
        <taxon>Metazoa</taxon>
        <taxon>Chordata</taxon>
        <taxon>Craniata</taxon>
        <taxon>Vertebrata</taxon>
        <taxon>Euteleostomi</taxon>
        <taxon>Actinopterygii</taxon>
        <taxon>Neopterygii</taxon>
        <taxon>Teleostei</taxon>
        <taxon>Ostariophysi</taxon>
        <taxon>Siluriformes</taxon>
        <taxon>Siluridae</taxon>
        <taxon>Silurus</taxon>
    </lineage>
</organism>
<name>A0AAD5A6P4_SILAS</name>
<keyword evidence="4" id="KW-1185">Reference proteome</keyword>
<evidence type="ECO:0000256" key="2">
    <source>
        <dbReference type="SAM" id="MobiDB-lite"/>
    </source>
</evidence>
<dbReference type="PROSITE" id="PS50297">
    <property type="entry name" value="ANK_REP_REGION"/>
    <property type="match status" value="7"/>
</dbReference>
<dbReference type="PRINTS" id="PR01415">
    <property type="entry name" value="ANKYRIN"/>
</dbReference>
<feature type="repeat" description="ANK" evidence="1">
    <location>
        <begin position="106"/>
        <end position="138"/>
    </location>
</feature>
<feature type="repeat" description="ANK" evidence="1">
    <location>
        <begin position="519"/>
        <end position="551"/>
    </location>
</feature>
<dbReference type="PANTHER" id="PTHR24127">
    <property type="entry name" value="ANKYRIN REPEAT AND EF-HAND DOMAIN-CONTAINING PROTEIN 1"/>
    <property type="match status" value="1"/>
</dbReference>
<evidence type="ECO:0000256" key="1">
    <source>
        <dbReference type="PROSITE-ProRule" id="PRU00023"/>
    </source>
</evidence>
<feature type="compositionally biased region" description="Basic residues" evidence="2">
    <location>
        <begin position="648"/>
        <end position="659"/>
    </location>
</feature>